<keyword evidence="2" id="KW-0444">Lipid biosynthesis</keyword>
<evidence type="ECO:0000256" key="5">
    <source>
        <dbReference type="ARBA" id="ARBA00023136"/>
    </source>
</evidence>
<dbReference type="InterPro" id="IPR003817">
    <property type="entry name" value="PS_Dcarbxylase"/>
</dbReference>
<keyword evidence="4" id="KW-0443">Lipid metabolism</keyword>
<keyword evidence="10" id="KW-0670">Pyruvate</keyword>
<dbReference type="GO" id="GO:0008654">
    <property type="term" value="P:phospholipid biosynthetic process"/>
    <property type="evidence" value="ECO:0007669"/>
    <property type="project" value="UniProtKB-KW"/>
</dbReference>
<evidence type="ECO:0000256" key="10">
    <source>
        <dbReference type="ARBA" id="ARBA00023317"/>
    </source>
</evidence>
<accession>H8FW27</accession>
<evidence type="ECO:0000256" key="8">
    <source>
        <dbReference type="ARBA" id="ARBA00023239"/>
    </source>
</evidence>
<evidence type="ECO:0000256" key="3">
    <source>
        <dbReference type="ARBA" id="ARBA00022793"/>
    </source>
</evidence>
<comment type="caution">
    <text evidence="12">The sequence shown here is derived from an EMBL/GenBank/DDBJ whole genome shotgun (WGS) entry which is preliminary data.</text>
</comment>
<dbReference type="EMBL" id="CAHP01000034">
    <property type="protein sequence ID" value="CCG42565.1"/>
    <property type="molecule type" value="Genomic_DNA"/>
</dbReference>
<evidence type="ECO:0000313" key="13">
    <source>
        <dbReference type="Proteomes" id="UP000004169"/>
    </source>
</evidence>
<dbReference type="RefSeq" id="WP_002730293.1">
    <property type="nucleotide sequence ID" value="NZ_CAHP01000034.1"/>
</dbReference>
<evidence type="ECO:0000256" key="7">
    <source>
        <dbReference type="ARBA" id="ARBA00023209"/>
    </source>
</evidence>
<keyword evidence="9" id="KW-1208">Phospholipid metabolism</keyword>
<dbReference type="AlphaFoldDB" id="H8FW27"/>
<dbReference type="GO" id="GO:0004609">
    <property type="term" value="F:phosphatidylserine decarboxylase activity"/>
    <property type="evidence" value="ECO:0007669"/>
    <property type="project" value="UniProtKB-EC"/>
</dbReference>
<evidence type="ECO:0000256" key="6">
    <source>
        <dbReference type="ARBA" id="ARBA00023145"/>
    </source>
</evidence>
<keyword evidence="7" id="KW-0594">Phospholipid biosynthesis</keyword>
<dbReference type="EC" id="4.1.1.65" evidence="12"/>
<sequence>MQTQGLSTLTKYLSFPINRAGWPFVAVVAVAAYILGHIWGLLGWLGFFATLWTVWFFRDPKRVTPTRDGLIVGATDGTVSAVDSAVPPAELGLGSAPLPRISILRSLAAVQIARIPTDATVSKAVFTEGQFHLVSQPEAETENTRASYVLDRANGAKIAVVQYAGAVARDVAFDLTEGQKVAAGERFGVLRLNVEPIKQLGNKLYRRVFKGEKIQICTSSFKACDLKMCSLKACLTGKGTDSACHCRSHLHSRIDLYLPAGSVALVAAGQSIVAGETVVADLASTEAARPFETR</sequence>
<dbReference type="PANTHER" id="PTHR35809:SF1">
    <property type="entry name" value="ARCHAETIDYLSERINE DECARBOXYLASE PROENZYME-RELATED"/>
    <property type="match status" value="1"/>
</dbReference>
<dbReference type="Pfam" id="PF02666">
    <property type="entry name" value="PS_Dcarbxylase"/>
    <property type="match status" value="1"/>
</dbReference>
<proteinExistence type="predicted"/>
<feature type="transmembrane region" description="Helical" evidence="11">
    <location>
        <begin position="12"/>
        <end position="35"/>
    </location>
</feature>
<protein>
    <submittedName>
        <fullName evidence="12">Phosphatidylserine decarboxylase proenzyme (Modular protein)</fullName>
        <ecNumber evidence="12">4.1.1.65</ecNumber>
    </submittedName>
</protein>
<reference evidence="12 13" key="1">
    <citation type="journal article" date="2012" name="J. Bacteriol.">
        <title>Draft Genome Sequence of the Purple Photosynthetic Bacterium Phaeospirillum molischianum DSM120, a Particularly Versatile Bacterium.</title>
        <authorList>
            <person name="Duquesne K."/>
            <person name="Prima V."/>
            <person name="Ji B."/>
            <person name="Rouy Z."/>
            <person name="Medigue C."/>
            <person name="Talla E."/>
            <person name="Sturgis J.N."/>
        </authorList>
    </citation>
    <scope>NUCLEOTIDE SEQUENCE [LARGE SCALE GENOMIC DNA]</scope>
    <source>
        <strain evidence="13">DSM120</strain>
    </source>
</reference>
<evidence type="ECO:0000256" key="2">
    <source>
        <dbReference type="ARBA" id="ARBA00022516"/>
    </source>
</evidence>
<dbReference type="Proteomes" id="UP000004169">
    <property type="component" value="Unassembled WGS sequence"/>
</dbReference>
<feature type="transmembrane region" description="Helical" evidence="11">
    <location>
        <begin position="41"/>
        <end position="57"/>
    </location>
</feature>
<dbReference type="STRING" id="1150626.PHAMO_40126"/>
<evidence type="ECO:0000256" key="4">
    <source>
        <dbReference type="ARBA" id="ARBA00023098"/>
    </source>
</evidence>
<keyword evidence="11" id="KW-1133">Transmembrane helix</keyword>
<evidence type="ECO:0000313" key="12">
    <source>
        <dbReference type="EMBL" id="CCG42565.1"/>
    </source>
</evidence>
<evidence type="ECO:0000256" key="9">
    <source>
        <dbReference type="ARBA" id="ARBA00023264"/>
    </source>
</evidence>
<keyword evidence="11" id="KW-0812">Transmembrane</keyword>
<keyword evidence="8 12" id="KW-0456">Lyase</keyword>
<keyword evidence="1" id="KW-1003">Cell membrane</keyword>
<dbReference type="OrthoDB" id="7333557at2"/>
<evidence type="ECO:0000256" key="11">
    <source>
        <dbReference type="SAM" id="Phobius"/>
    </source>
</evidence>
<gene>
    <name evidence="12" type="ORF">PHAMO_40126</name>
</gene>
<keyword evidence="3" id="KW-0210">Decarboxylase</keyword>
<dbReference type="eggNOG" id="COG0688">
    <property type="taxonomic scope" value="Bacteria"/>
</dbReference>
<dbReference type="PANTHER" id="PTHR35809">
    <property type="entry name" value="ARCHAETIDYLSERINE DECARBOXYLASE PROENZYME-RELATED"/>
    <property type="match status" value="1"/>
</dbReference>
<dbReference type="InterPro" id="IPR033175">
    <property type="entry name" value="PSD-A"/>
</dbReference>
<keyword evidence="6" id="KW-0865">Zymogen</keyword>
<evidence type="ECO:0000256" key="1">
    <source>
        <dbReference type="ARBA" id="ARBA00022475"/>
    </source>
</evidence>
<name>H8FW27_MAGML</name>
<keyword evidence="5 11" id="KW-0472">Membrane</keyword>
<keyword evidence="13" id="KW-1185">Reference proteome</keyword>
<organism evidence="12 13">
    <name type="scientific">Magnetospirillum molischianum DSM 120</name>
    <dbReference type="NCBI Taxonomy" id="1150626"/>
    <lineage>
        <taxon>Bacteria</taxon>
        <taxon>Pseudomonadati</taxon>
        <taxon>Pseudomonadota</taxon>
        <taxon>Alphaproteobacteria</taxon>
        <taxon>Rhodospirillales</taxon>
        <taxon>Rhodospirillaceae</taxon>
        <taxon>Magnetospirillum</taxon>
    </lineage>
</organism>